<name>A0A7C9GR37_9SPHN</name>
<comment type="caution">
    <text evidence="2">The sequence shown here is derived from an EMBL/GenBank/DDBJ whole genome shotgun (WGS) entry which is preliminary data.</text>
</comment>
<evidence type="ECO:0000313" key="3">
    <source>
        <dbReference type="Proteomes" id="UP000481327"/>
    </source>
</evidence>
<keyword evidence="1" id="KW-0812">Transmembrane</keyword>
<evidence type="ECO:0000313" key="2">
    <source>
        <dbReference type="EMBL" id="MQT18737.1"/>
    </source>
</evidence>
<proteinExistence type="predicted"/>
<dbReference type="AlphaFoldDB" id="A0A7C9GR37"/>
<organism evidence="2 3">
    <name type="scientific">Sandarakinorhabdus fusca</name>
    <dbReference type="NCBI Taxonomy" id="1439888"/>
    <lineage>
        <taxon>Bacteria</taxon>
        <taxon>Pseudomonadati</taxon>
        <taxon>Pseudomonadota</taxon>
        <taxon>Alphaproteobacteria</taxon>
        <taxon>Sphingomonadales</taxon>
        <taxon>Sphingosinicellaceae</taxon>
        <taxon>Sandarakinorhabdus</taxon>
    </lineage>
</organism>
<reference evidence="2 3" key="1">
    <citation type="submission" date="2019-09" db="EMBL/GenBank/DDBJ databases">
        <title>Polymorphobacter sp. isolated from a lake in China.</title>
        <authorList>
            <person name="Liu Z."/>
        </authorList>
    </citation>
    <scope>NUCLEOTIDE SEQUENCE [LARGE SCALE GENOMIC DNA]</scope>
    <source>
        <strain evidence="2 3">D40P</strain>
    </source>
</reference>
<dbReference type="EMBL" id="WIOL01000011">
    <property type="protein sequence ID" value="MQT18737.1"/>
    <property type="molecule type" value="Genomic_DNA"/>
</dbReference>
<sequence length="94" mass="10048">MSVLITTVSPDVITGGLMHDQEHDQELAATVAALLLVGVTLIAREAVGLWPAAALGMGLVLAVSWGPAAARRIVLAVELRRLRRHFAAWERGSR</sequence>
<feature type="transmembrane region" description="Helical" evidence="1">
    <location>
        <begin position="27"/>
        <end position="43"/>
    </location>
</feature>
<keyword evidence="1" id="KW-1133">Transmembrane helix</keyword>
<evidence type="ECO:0000256" key="1">
    <source>
        <dbReference type="SAM" id="Phobius"/>
    </source>
</evidence>
<keyword evidence="1" id="KW-0472">Membrane</keyword>
<dbReference type="Proteomes" id="UP000481327">
    <property type="component" value="Unassembled WGS sequence"/>
</dbReference>
<accession>A0A7C9GR37</accession>
<keyword evidence="3" id="KW-1185">Reference proteome</keyword>
<protein>
    <submittedName>
        <fullName evidence="2">Uncharacterized protein</fullName>
    </submittedName>
</protein>
<feature type="transmembrane region" description="Helical" evidence="1">
    <location>
        <begin position="49"/>
        <end position="74"/>
    </location>
</feature>
<gene>
    <name evidence="2" type="ORF">F3168_15930</name>
</gene>